<dbReference type="InterPro" id="IPR000620">
    <property type="entry name" value="EamA_dom"/>
</dbReference>
<proteinExistence type="predicted"/>
<keyword evidence="4" id="KW-1185">Reference proteome</keyword>
<keyword evidence="1" id="KW-1133">Transmembrane helix</keyword>
<reference evidence="3" key="1">
    <citation type="submission" date="2022-08" db="EMBL/GenBank/DDBJ databases">
        <title>Genomic Encyclopedia of Type Strains, Phase III (KMG-III): the genomes of soil and plant-associated and newly described type strains.</title>
        <authorList>
            <person name="Whitman W."/>
        </authorList>
    </citation>
    <scope>NUCLEOTIDE SEQUENCE</scope>
    <source>
        <strain evidence="3">HMT 1</strain>
    </source>
</reference>
<feature type="transmembrane region" description="Helical" evidence="1">
    <location>
        <begin position="117"/>
        <end position="137"/>
    </location>
</feature>
<feature type="transmembrane region" description="Helical" evidence="1">
    <location>
        <begin position="272"/>
        <end position="289"/>
    </location>
</feature>
<dbReference type="GO" id="GO:0016020">
    <property type="term" value="C:membrane"/>
    <property type="evidence" value="ECO:0007669"/>
    <property type="project" value="InterPro"/>
</dbReference>
<dbReference type="AlphaFoldDB" id="A0AAE3HHI5"/>
<feature type="transmembrane region" description="Helical" evidence="1">
    <location>
        <begin position="92"/>
        <end position="111"/>
    </location>
</feature>
<name>A0AAE3HHI5_9GAMM</name>
<feature type="domain" description="EamA" evidence="2">
    <location>
        <begin position="155"/>
        <end position="288"/>
    </location>
</feature>
<feature type="domain" description="EamA" evidence="2">
    <location>
        <begin position="4"/>
        <end position="133"/>
    </location>
</feature>
<sequence>MLSSVLFGSTTALGWGCADFIARFTGRAIGHHSALMGMLGISAVVLTLVVWFADIELVTDVSAWWQIVLSGVGIMLATLFLYWGLERGPVTVVAPIVGAYPAFNLLFAVVTGVRPSLWQWVAMGLVMLGVIVVAACAEIEVAEEDEEHDRSEITKTIIIAIISSIGFALTVAAAQQAMETYGELQTIWLARWVGFVAIACLFVIRGEAPTMPIRWWPVLTVQGVLDATAYVSLLYGSMGIGAQMTVVIGSSFSAVTVVLAKIFLHEPMSWRQWLGIGFILSGVILISTYK</sequence>
<dbReference type="PANTHER" id="PTHR22911:SF137">
    <property type="entry name" value="SOLUTE CARRIER FAMILY 35 MEMBER G2-RELATED"/>
    <property type="match status" value="1"/>
</dbReference>
<gene>
    <name evidence="3" type="ORF">J2T55_000441</name>
</gene>
<feature type="transmembrane region" description="Helical" evidence="1">
    <location>
        <begin position="186"/>
        <end position="204"/>
    </location>
</feature>
<comment type="caution">
    <text evidence="3">The sequence shown here is derived from an EMBL/GenBank/DDBJ whole genome shotgun (WGS) entry which is preliminary data.</text>
</comment>
<dbReference type="RefSeq" id="WP_259053966.1">
    <property type="nucleotide sequence ID" value="NZ_JANUCT010000002.1"/>
</dbReference>
<accession>A0AAE3HHI5</accession>
<dbReference type="Gene3D" id="1.10.3730.20">
    <property type="match status" value="1"/>
</dbReference>
<feature type="transmembrane region" description="Helical" evidence="1">
    <location>
        <begin position="34"/>
        <end position="52"/>
    </location>
</feature>
<protein>
    <submittedName>
        <fullName evidence="3">Membrane protein</fullName>
    </submittedName>
</protein>
<keyword evidence="1" id="KW-0812">Transmembrane</keyword>
<keyword evidence="1" id="KW-0472">Membrane</keyword>
<evidence type="ECO:0000313" key="3">
    <source>
        <dbReference type="EMBL" id="MCS3902445.1"/>
    </source>
</evidence>
<evidence type="ECO:0000313" key="4">
    <source>
        <dbReference type="Proteomes" id="UP001204445"/>
    </source>
</evidence>
<dbReference type="Pfam" id="PF00892">
    <property type="entry name" value="EamA"/>
    <property type="match status" value="2"/>
</dbReference>
<evidence type="ECO:0000259" key="2">
    <source>
        <dbReference type="Pfam" id="PF00892"/>
    </source>
</evidence>
<organism evidence="3 4">
    <name type="scientific">Methylohalomonas lacus</name>
    <dbReference type="NCBI Taxonomy" id="398773"/>
    <lineage>
        <taxon>Bacteria</taxon>
        <taxon>Pseudomonadati</taxon>
        <taxon>Pseudomonadota</taxon>
        <taxon>Gammaproteobacteria</taxon>
        <taxon>Methylohalomonadales</taxon>
        <taxon>Methylohalomonadaceae</taxon>
        <taxon>Methylohalomonas</taxon>
    </lineage>
</organism>
<feature type="transmembrane region" description="Helical" evidence="1">
    <location>
        <begin position="157"/>
        <end position="174"/>
    </location>
</feature>
<dbReference type="Proteomes" id="UP001204445">
    <property type="component" value="Unassembled WGS sequence"/>
</dbReference>
<dbReference type="InterPro" id="IPR037185">
    <property type="entry name" value="EmrE-like"/>
</dbReference>
<evidence type="ECO:0000256" key="1">
    <source>
        <dbReference type="SAM" id="Phobius"/>
    </source>
</evidence>
<dbReference type="EMBL" id="JANUCT010000002">
    <property type="protein sequence ID" value="MCS3902445.1"/>
    <property type="molecule type" value="Genomic_DNA"/>
</dbReference>
<feature type="transmembrane region" description="Helical" evidence="1">
    <location>
        <begin position="6"/>
        <end position="22"/>
    </location>
</feature>
<feature type="transmembrane region" description="Helical" evidence="1">
    <location>
        <begin position="241"/>
        <end position="260"/>
    </location>
</feature>
<dbReference type="PANTHER" id="PTHR22911">
    <property type="entry name" value="ACYL-MALONYL CONDENSING ENZYME-RELATED"/>
    <property type="match status" value="1"/>
</dbReference>
<feature type="transmembrane region" description="Helical" evidence="1">
    <location>
        <begin position="64"/>
        <end position="85"/>
    </location>
</feature>
<dbReference type="SUPFAM" id="SSF103481">
    <property type="entry name" value="Multidrug resistance efflux transporter EmrE"/>
    <property type="match status" value="2"/>
</dbReference>